<evidence type="ECO:0000313" key="2">
    <source>
        <dbReference type="EMBL" id="MBM3116407.1"/>
    </source>
</evidence>
<evidence type="ECO:0000313" key="3">
    <source>
        <dbReference type="Proteomes" id="UP000809431"/>
    </source>
</evidence>
<protein>
    <submittedName>
        <fullName evidence="2">DUF4194 domain-containing protein</fullName>
    </submittedName>
</protein>
<feature type="region of interest" description="Disordered" evidence="1">
    <location>
        <begin position="198"/>
        <end position="223"/>
    </location>
</feature>
<name>A0ABS2BLB5_9NEIS</name>
<evidence type="ECO:0000256" key="1">
    <source>
        <dbReference type="SAM" id="MobiDB-lite"/>
    </source>
</evidence>
<organism evidence="2 3">
    <name type="scientific">Jeongeupia naejangsanensis</name>
    <dbReference type="NCBI Taxonomy" id="613195"/>
    <lineage>
        <taxon>Bacteria</taxon>
        <taxon>Pseudomonadati</taxon>
        <taxon>Pseudomonadota</taxon>
        <taxon>Betaproteobacteria</taxon>
        <taxon>Neisseriales</taxon>
        <taxon>Chitinibacteraceae</taxon>
        <taxon>Jeongeupia</taxon>
    </lineage>
</organism>
<accession>A0ABS2BLB5</accession>
<sequence>MFNQWQQLAEASGCFDAVDFERTAYRLMTDQVIYRDDHGCQQLYFLIERYEKALQKVLEPFGVKLRVNPEHNYAVALPTHERQTPVPSKLTVLALVLLKLYHLGAQHNGFNDQAEIECDLPSLQQLYVEVTAGELPRVAELDDMLRHFKRWGIARRVAVTSDVGDAGAQPFVIMIRPAILDVLGEGALARLAGWQAGRGESVTGDNTAAGADNDNMEPTDEAA</sequence>
<feature type="compositionally biased region" description="Acidic residues" evidence="1">
    <location>
        <begin position="214"/>
        <end position="223"/>
    </location>
</feature>
<dbReference type="EMBL" id="JAESND010000005">
    <property type="protein sequence ID" value="MBM3116407.1"/>
    <property type="molecule type" value="Genomic_DNA"/>
</dbReference>
<reference evidence="2 3" key="1">
    <citation type="submission" date="2021-01" db="EMBL/GenBank/DDBJ databases">
        <title>Draft Genome Sequence and Polyhydroxyalkanoate Biosynthetic Potential of Jeongeupia naejangsanensis Type Strain DSM 24253.</title>
        <authorList>
            <person name="Turrini P."/>
            <person name="Artuso I."/>
            <person name="Lugli G.A."/>
            <person name="Frangipani E."/>
            <person name="Ventura M."/>
            <person name="Visca P."/>
        </authorList>
    </citation>
    <scope>NUCLEOTIDE SEQUENCE [LARGE SCALE GENOMIC DNA]</scope>
    <source>
        <strain evidence="2 3">DSM 24253</strain>
    </source>
</reference>
<proteinExistence type="predicted"/>
<dbReference type="Pfam" id="PF13835">
    <property type="entry name" value="DUF4194"/>
    <property type="match status" value="1"/>
</dbReference>
<keyword evidence="3" id="KW-1185">Reference proteome</keyword>
<dbReference type="RefSeq" id="WP_203538656.1">
    <property type="nucleotide sequence ID" value="NZ_JAESND010000005.1"/>
</dbReference>
<comment type="caution">
    <text evidence="2">The sequence shown here is derived from an EMBL/GenBank/DDBJ whole genome shotgun (WGS) entry which is preliminary data.</text>
</comment>
<dbReference type="InterPro" id="IPR025449">
    <property type="entry name" value="JetB"/>
</dbReference>
<dbReference type="Proteomes" id="UP000809431">
    <property type="component" value="Unassembled WGS sequence"/>
</dbReference>
<gene>
    <name evidence="2" type="ORF">JMJ54_11235</name>
</gene>